<dbReference type="AlphaFoldDB" id="A0A7K1FQ77"/>
<reference evidence="3 4" key="1">
    <citation type="submission" date="2019-11" db="EMBL/GenBank/DDBJ databases">
        <authorList>
            <person name="Jiang L.-Q."/>
        </authorList>
    </citation>
    <scope>NUCLEOTIDE SEQUENCE [LARGE SCALE GENOMIC DNA]</scope>
    <source>
        <strain evidence="3 4">YIM 132087</strain>
    </source>
</reference>
<evidence type="ECO:0000313" key="4">
    <source>
        <dbReference type="Proteomes" id="UP000460221"/>
    </source>
</evidence>
<evidence type="ECO:0000256" key="1">
    <source>
        <dbReference type="ARBA" id="ARBA00022723"/>
    </source>
</evidence>
<dbReference type="RefSeq" id="WP_154770311.1">
    <property type="nucleotide sequence ID" value="NZ_WLYK01000009.1"/>
</dbReference>
<dbReference type="GO" id="GO:0046872">
    <property type="term" value="F:metal ion binding"/>
    <property type="evidence" value="ECO:0007669"/>
    <property type="project" value="UniProtKB-KW"/>
</dbReference>
<proteinExistence type="predicted"/>
<gene>
    <name evidence="3" type="ORF">GIS00_20355</name>
</gene>
<dbReference type="EMBL" id="WLYK01000009">
    <property type="protein sequence ID" value="MTD16296.1"/>
    <property type="molecule type" value="Genomic_DNA"/>
</dbReference>
<evidence type="ECO:0000256" key="2">
    <source>
        <dbReference type="ARBA" id="ARBA00023235"/>
    </source>
</evidence>
<accession>A0A7K1FQ77</accession>
<dbReference type="InterPro" id="IPR011060">
    <property type="entry name" value="RibuloseP-bd_barrel"/>
</dbReference>
<organism evidence="3 4">
    <name type="scientific">Nakamurella alba</name>
    <dbReference type="NCBI Taxonomy" id="2665158"/>
    <lineage>
        <taxon>Bacteria</taxon>
        <taxon>Bacillati</taxon>
        <taxon>Actinomycetota</taxon>
        <taxon>Actinomycetes</taxon>
        <taxon>Nakamurellales</taxon>
        <taxon>Nakamurellaceae</taxon>
        <taxon>Nakamurella</taxon>
    </lineage>
</organism>
<dbReference type="GO" id="GO:0016857">
    <property type="term" value="F:racemase and epimerase activity, acting on carbohydrates and derivatives"/>
    <property type="evidence" value="ECO:0007669"/>
    <property type="project" value="InterPro"/>
</dbReference>
<dbReference type="Gene3D" id="3.20.20.70">
    <property type="entry name" value="Aldolase class I"/>
    <property type="match status" value="1"/>
</dbReference>
<keyword evidence="1" id="KW-0479">Metal-binding</keyword>
<comment type="caution">
    <text evidence="3">The sequence shown here is derived from an EMBL/GenBank/DDBJ whole genome shotgun (WGS) entry which is preliminary data.</text>
</comment>
<dbReference type="InterPro" id="IPR000056">
    <property type="entry name" value="Ribul_P_3_epim-like"/>
</dbReference>
<dbReference type="InterPro" id="IPR013785">
    <property type="entry name" value="Aldolase_TIM"/>
</dbReference>
<dbReference type="SUPFAM" id="SSF51366">
    <property type="entry name" value="Ribulose-phoshate binding barrel"/>
    <property type="match status" value="1"/>
</dbReference>
<name>A0A7K1FQ77_9ACTN</name>
<dbReference type="GO" id="GO:0005975">
    <property type="term" value="P:carbohydrate metabolic process"/>
    <property type="evidence" value="ECO:0007669"/>
    <property type="project" value="InterPro"/>
</dbReference>
<keyword evidence="4" id="KW-1185">Reference proteome</keyword>
<evidence type="ECO:0000313" key="3">
    <source>
        <dbReference type="EMBL" id="MTD16296.1"/>
    </source>
</evidence>
<sequence>MTVGLTGLFDGLPSGATPAGSLTGVPAGRRITAAGLLRASAMWTHIDVMDVPFAGRTGVPVHEIAALVAVSHRVDVHLMVERPDDMLSAVAAGGPDRITVHLERLADPAGTAKTIRELGPSPWLAVSPETSPVEVEAVARHFDGVLVMLLTPGSTGSARTGRLHIAARLCGLGHVGVDGGVDATNLPDVLDAGVGYVVAGRALIRVAATD</sequence>
<dbReference type="Pfam" id="PF00834">
    <property type="entry name" value="Ribul_P_3_epim"/>
    <property type="match status" value="1"/>
</dbReference>
<keyword evidence="2" id="KW-0413">Isomerase</keyword>
<evidence type="ECO:0008006" key="5">
    <source>
        <dbReference type="Google" id="ProtNLM"/>
    </source>
</evidence>
<dbReference type="Proteomes" id="UP000460221">
    <property type="component" value="Unassembled WGS sequence"/>
</dbReference>
<dbReference type="PANTHER" id="PTHR11749">
    <property type="entry name" value="RIBULOSE-5-PHOSPHATE-3-EPIMERASE"/>
    <property type="match status" value="1"/>
</dbReference>
<protein>
    <recommendedName>
        <fullName evidence="5">Ribulose-phosphate 3-epimerase</fullName>
    </recommendedName>
</protein>